<protein>
    <recommendedName>
        <fullName evidence="2">Amidohydrolase-related domain-containing protein</fullName>
    </recommendedName>
</protein>
<dbReference type="SUPFAM" id="SSF51338">
    <property type="entry name" value="Composite domain of metallo-dependent hydrolases"/>
    <property type="match status" value="1"/>
</dbReference>
<dbReference type="Gene3D" id="3.30.110.90">
    <property type="entry name" value="Amidohydrolase"/>
    <property type="match status" value="1"/>
</dbReference>
<dbReference type="InterPro" id="IPR006680">
    <property type="entry name" value="Amidohydro-rel"/>
</dbReference>
<dbReference type="Pfam" id="PF01979">
    <property type="entry name" value="Amidohydro_1"/>
    <property type="match status" value="1"/>
</dbReference>
<reference evidence="3" key="1">
    <citation type="submission" date="2018-05" db="EMBL/GenBank/DDBJ databases">
        <authorList>
            <person name="Lanie J.A."/>
            <person name="Ng W.-L."/>
            <person name="Kazmierczak K.M."/>
            <person name="Andrzejewski T.M."/>
            <person name="Davidsen T.M."/>
            <person name="Wayne K.J."/>
            <person name="Tettelin H."/>
            <person name="Glass J.I."/>
            <person name="Rusch D."/>
            <person name="Podicherti R."/>
            <person name="Tsui H.-C.T."/>
            <person name="Winkler M.E."/>
        </authorList>
    </citation>
    <scope>NUCLEOTIDE SEQUENCE</scope>
</reference>
<sequence length="343" mass="36950">SIDLNGATVMPALINAHFHLSSDRSERISQLQHSLYYGTAAAISLGLDEGEVGLQMRGEELTDAARSQSAGRGITSPEPGRTEVPYWITSEDEARAAVMELAAQNVDVVKIWVDSRGGSYERLSPELYGAVIDEAHKNDLRVTAHVYSLEDAKGLLRAGIDMFAHGIRDMDVDEELIQLWTDRLHVVLVPNLPGPGVPSDLSWLSGTIGATELAEMQEGQVERPAAQQAFGIQARNLVRLHEAGVTIAFGTDGSSPWAPHLELEDMVRAGMSTADVIVSATANSATLLEMEDVGTIEVGKKADFIVLGANPLDDITNTRRIKGVYMHGKGVDREAMGSRLLGS</sequence>
<accession>A0A382J6W1</accession>
<evidence type="ECO:0000313" key="3">
    <source>
        <dbReference type="EMBL" id="SVC06813.1"/>
    </source>
</evidence>
<feature type="non-terminal residue" evidence="3">
    <location>
        <position position="1"/>
    </location>
</feature>
<evidence type="ECO:0000259" key="2">
    <source>
        <dbReference type="Pfam" id="PF01979"/>
    </source>
</evidence>
<feature type="region of interest" description="Disordered" evidence="1">
    <location>
        <begin position="62"/>
        <end position="83"/>
    </location>
</feature>
<dbReference type="Gene3D" id="2.30.40.10">
    <property type="entry name" value="Urease, subunit C, domain 1"/>
    <property type="match status" value="1"/>
</dbReference>
<dbReference type="AlphaFoldDB" id="A0A382J6W1"/>
<feature type="domain" description="Amidohydrolase-related" evidence="2">
    <location>
        <begin position="8"/>
        <end position="329"/>
    </location>
</feature>
<dbReference type="InterPro" id="IPR051781">
    <property type="entry name" value="Metallo-dep_Hydrolase"/>
</dbReference>
<gene>
    <name evidence="3" type="ORF">METZ01_LOCUS259667</name>
</gene>
<dbReference type="Gene3D" id="1.20.58.520">
    <property type="entry name" value="Amidohydrolase"/>
    <property type="match status" value="1"/>
</dbReference>
<dbReference type="InterPro" id="IPR032466">
    <property type="entry name" value="Metal_Hydrolase"/>
</dbReference>
<dbReference type="Gene3D" id="3.40.50.10910">
    <property type="entry name" value="Amidohydrolase"/>
    <property type="match status" value="1"/>
</dbReference>
<dbReference type="InterPro" id="IPR011059">
    <property type="entry name" value="Metal-dep_hydrolase_composite"/>
</dbReference>
<dbReference type="PANTHER" id="PTHR43135">
    <property type="entry name" value="ALPHA-D-RIBOSE 1-METHYLPHOSPHONATE 5-TRIPHOSPHATE DIPHOSPHATASE"/>
    <property type="match status" value="1"/>
</dbReference>
<dbReference type="PANTHER" id="PTHR43135:SF3">
    <property type="entry name" value="ALPHA-D-RIBOSE 1-METHYLPHOSPHONATE 5-TRIPHOSPHATE DIPHOSPHATASE"/>
    <property type="match status" value="1"/>
</dbReference>
<evidence type="ECO:0000256" key="1">
    <source>
        <dbReference type="SAM" id="MobiDB-lite"/>
    </source>
</evidence>
<dbReference type="SUPFAM" id="SSF51556">
    <property type="entry name" value="Metallo-dependent hydrolases"/>
    <property type="match status" value="1"/>
</dbReference>
<dbReference type="EMBL" id="UINC01071701">
    <property type="protein sequence ID" value="SVC06813.1"/>
    <property type="molecule type" value="Genomic_DNA"/>
</dbReference>
<proteinExistence type="predicted"/>
<organism evidence="3">
    <name type="scientific">marine metagenome</name>
    <dbReference type="NCBI Taxonomy" id="408172"/>
    <lineage>
        <taxon>unclassified sequences</taxon>
        <taxon>metagenomes</taxon>
        <taxon>ecological metagenomes</taxon>
    </lineage>
</organism>
<name>A0A382J6W1_9ZZZZ</name>
<dbReference type="GO" id="GO:0016810">
    <property type="term" value="F:hydrolase activity, acting on carbon-nitrogen (but not peptide) bonds"/>
    <property type="evidence" value="ECO:0007669"/>
    <property type="project" value="InterPro"/>
</dbReference>